<evidence type="ECO:0008006" key="5">
    <source>
        <dbReference type="Google" id="ProtNLM"/>
    </source>
</evidence>
<dbReference type="Proteomes" id="UP000185161">
    <property type="component" value="Chromosome"/>
</dbReference>
<reference evidence="3" key="2">
    <citation type="submission" date="2016-12" db="EMBL/GenBank/DDBJ databases">
        <title>Whole genome sequencing of Sphingomonas sp. ABOJV.</title>
        <authorList>
            <person name="Conlan S."/>
            <person name="Thomas P.J."/>
            <person name="Mullikin J."/>
            <person name="Palmore T.N."/>
            <person name="Frank K.M."/>
            <person name="Segre J.A."/>
        </authorList>
    </citation>
    <scope>NUCLEOTIDE SEQUENCE [LARGE SCALE GENOMIC DNA]</scope>
    <source>
        <strain evidence="3">ABOJV</strain>
    </source>
</reference>
<dbReference type="GeneID" id="44133646"/>
<dbReference type="STRING" id="93064.BRX40_13835"/>
<evidence type="ECO:0000313" key="1">
    <source>
        <dbReference type="EMBL" id="APR53364.1"/>
    </source>
</evidence>
<proteinExistence type="predicted"/>
<evidence type="ECO:0000313" key="2">
    <source>
        <dbReference type="EMBL" id="RSV02567.1"/>
    </source>
</evidence>
<gene>
    <name evidence="1" type="ORF">BRX40_13835</name>
    <name evidence="2" type="ORF">CA257_11740</name>
</gene>
<evidence type="ECO:0000313" key="3">
    <source>
        <dbReference type="Proteomes" id="UP000185161"/>
    </source>
</evidence>
<protein>
    <recommendedName>
        <fullName evidence="5">Tail tube GTA-gp10-like protein</fullName>
    </recommendedName>
</protein>
<dbReference type="Proteomes" id="UP000286681">
    <property type="component" value="Unassembled WGS sequence"/>
</dbReference>
<reference evidence="1" key="1">
    <citation type="submission" date="2016-12" db="EMBL/GenBank/DDBJ databases">
        <title>Whole genome sequencing of Sphingomonas koreensis.</title>
        <authorList>
            <person name="Conlan S."/>
            <person name="Thomas P.J."/>
            <person name="Mullikin J."/>
            <person name="Palmore T.N."/>
            <person name="Frank K.M."/>
            <person name="Segre J.A."/>
        </authorList>
    </citation>
    <scope>NUCLEOTIDE SEQUENCE</scope>
    <source>
        <strain evidence="1">ABOJV</strain>
    </source>
</reference>
<reference evidence="2 4" key="3">
    <citation type="submission" date="2018-07" db="EMBL/GenBank/DDBJ databases">
        <title>Genomic and Epidemiologic Investigation of an Indolent Hospital Outbreak.</title>
        <authorList>
            <person name="Johnson R.C."/>
            <person name="Deming C."/>
            <person name="Conlan S."/>
            <person name="Zellmer C.J."/>
            <person name="Michelin A.V."/>
            <person name="Lee-Lin S."/>
            <person name="Thomas P.J."/>
            <person name="Park M."/>
            <person name="Weingarten R.A."/>
            <person name="Less J."/>
            <person name="Dekker J.P."/>
            <person name="Frank K.M."/>
            <person name="Musser K.A."/>
            <person name="Mcquiston J.R."/>
            <person name="Henderson D.K."/>
            <person name="Lau A.F."/>
            <person name="Palmore T.N."/>
            <person name="Segre J.A."/>
        </authorList>
    </citation>
    <scope>NUCLEOTIDE SEQUENCE [LARGE SCALE GENOMIC DNA]</scope>
    <source>
        <strain evidence="2 4">SK-NIH.Env10_0317</strain>
    </source>
</reference>
<name>A0A1L6JBQ8_9SPHN</name>
<dbReference type="OrthoDB" id="7586088at2"/>
<dbReference type="RefSeq" id="WP_075152002.1">
    <property type="nucleotide sequence ID" value="NZ_CP018820.1"/>
</dbReference>
<accession>A0A1L6JBQ8</accession>
<dbReference type="EMBL" id="QQWO01000009">
    <property type="protein sequence ID" value="RSV02567.1"/>
    <property type="molecule type" value="Genomic_DNA"/>
</dbReference>
<organism evidence="1 3">
    <name type="scientific">Sphingomonas koreensis</name>
    <dbReference type="NCBI Taxonomy" id="93064"/>
    <lineage>
        <taxon>Bacteria</taxon>
        <taxon>Pseudomonadati</taxon>
        <taxon>Pseudomonadota</taxon>
        <taxon>Alphaproteobacteria</taxon>
        <taxon>Sphingomonadales</taxon>
        <taxon>Sphingomonadaceae</taxon>
        <taxon>Sphingomonas</taxon>
    </lineage>
</organism>
<dbReference type="KEGG" id="skr:BRX40_13835"/>
<sequence length="132" mass="13617">MTKGAEKPGANARGEHRLPLGRKSYILRPSFAAIEAAEEKTGQSLIRLMQLAHSGEMTLRQIGIVAGEMIRAGATDELTASVDDERIGQLAFEAGLPTVMGRLAVALTDAASGGRTAAGEPKAVASDSATAS</sequence>
<dbReference type="EMBL" id="CP018820">
    <property type="protein sequence ID" value="APR53364.1"/>
    <property type="molecule type" value="Genomic_DNA"/>
</dbReference>
<dbReference type="AlphaFoldDB" id="A0A1L6JBQ8"/>
<evidence type="ECO:0000313" key="4">
    <source>
        <dbReference type="Proteomes" id="UP000286681"/>
    </source>
</evidence>
<keyword evidence="3" id="KW-1185">Reference proteome</keyword>